<keyword evidence="6" id="KW-0289">Folate biosynthesis</keyword>
<evidence type="ECO:0000259" key="12">
    <source>
        <dbReference type="Pfam" id="PF04715"/>
    </source>
</evidence>
<dbReference type="PRINTS" id="PR00097">
    <property type="entry name" value="ANTSNTHASEII"/>
</dbReference>
<comment type="similarity">
    <text evidence="3">In the C-terminal section; belongs to the anthranilate synthase component I family.</text>
</comment>
<dbReference type="PANTHER" id="PTHR11236">
    <property type="entry name" value="AMINOBENZOATE/ANTHRANILATE SYNTHASE"/>
    <property type="match status" value="1"/>
</dbReference>
<dbReference type="GO" id="GO:0000162">
    <property type="term" value="P:L-tryptophan biosynthetic process"/>
    <property type="evidence" value="ECO:0007669"/>
    <property type="project" value="TreeGrafter"/>
</dbReference>
<dbReference type="GO" id="GO:0008153">
    <property type="term" value="P:4-aminobenzoate biosynthetic process"/>
    <property type="evidence" value="ECO:0007669"/>
    <property type="project" value="TreeGrafter"/>
</dbReference>
<dbReference type="Gene3D" id="3.40.50.880">
    <property type="match status" value="1"/>
</dbReference>
<dbReference type="SUPFAM" id="SSF52317">
    <property type="entry name" value="Class I glutamine amidotransferase-like"/>
    <property type="match status" value="1"/>
</dbReference>
<dbReference type="InterPro" id="IPR006221">
    <property type="entry name" value="TrpG/PapA_dom"/>
</dbReference>
<dbReference type="InterPro" id="IPR005801">
    <property type="entry name" value="ADC_synthase"/>
</dbReference>
<dbReference type="Pfam" id="PF00117">
    <property type="entry name" value="GATase"/>
    <property type="match status" value="1"/>
</dbReference>
<protein>
    <recommendedName>
        <fullName evidence="4">aminodeoxychorismate synthase</fullName>
        <ecNumber evidence="4">2.6.1.85</ecNumber>
    </recommendedName>
    <alternativeName>
        <fullName evidence="8">Para-aminobenzoate synthase</fullName>
    </alternativeName>
    <alternativeName>
        <fullName evidence="9">p-aminobenzoic acid synthase</fullName>
    </alternativeName>
</protein>
<dbReference type="Proteomes" id="UP001211065">
    <property type="component" value="Unassembled WGS sequence"/>
</dbReference>
<evidence type="ECO:0000256" key="2">
    <source>
        <dbReference type="ARBA" id="ARBA00005009"/>
    </source>
</evidence>
<dbReference type="NCBIfam" id="TIGR00566">
    <property type="entry name" value="trpG_papA"/>
    <property type="match status" value="1"/>
</dbReference>
<dbReference type="GO" id="GO:0046820">
    <property type="term" value="F:4-amino-4-deoxychorismate synthase activity"/>
    <property type="evidence" value="ECO:0007669"/>
    <property type="project" value="UniProtKB-EC"/>
</dbReference>
<comment type="catalytic activity">
    <reaction evidence="1">
        <text>chorismate + L-glutamine = 4-amino-4-deoxychorismate + L-glutamate</text>
        <dbReference type="Rhea" id="RHEA:11672"/>
        <dbReference type="ChEBI" id="CHEBI:29748"/>
        <dbReference type="ChEBI" id="CHEBI:29985"/>
        <dbReference type="ChEBI" id="CHEBI:58359"/>
        <dbReference type="ChEBI" id="CHEBI:58406"/>
        <dbReference type="EC" id="2.6.1.85"/>
    </reaction>
</comment>
<dbReference type="InterPro" id="IPR015890">
    <property type="entry name" value="Chorismate_C"/>
</dbReference>
<dbReference type="CDD" id="cd01743">
    <property type="entry name" value="GATase1_Anthranilate_Synthase"/>
    <property type="match status" value="1"/>
</dbReference>
<dbReference type="InterPro" id="IPR017926">
    <property type="entry name" value="GATASE"/>
</dbReference>
<name>A0AAD5XY38_9FUNG</name>
<proteinExistence type="inferred from homology"/>
<evidence type="ECO:0000256" key="7">
    <source>
        <dbReference type="ARBA" id="ARBA00022962"/>
    </source>
</evidence>
<evidence type="ECO:0000256" key="4">
    <source>
        <dbReference type="ARBA" id="ARBA00013139"/>
    </source>
</evidence>
<keyword evidence="7" id="KW-0315">Glutamine amidotransferase</keyword>
<keyword evidence="14" id="KW-1185">Reference proteome</keyword>
<comment type="caution">
    <text evidence="13">The sequence shown here is derived from an EMBL/GenBank/DDBJ whole genome shotgun (WGS) entry which is preliminary data.</text>
</comment>
<dbReference type="InterPro" id="IPR006805">
    <property type="entry name" value="Anth_synth_I_N"/>
</dbReference>
<comment type="pathway">
    <text evidence="2">Cofactor biosynthesis; tetrahydrofolate biosynthesis; 4-aminobenzoate from chorismate: step 1/2.</text>
</comment>
<feature type="domain" description="Chorismate-utilising enzyme C-terminal" evidence="11">
    <location>
        <begin position="462"/>
        <end position="728"/>
    </location>
</feature>
<evidence type="ECO:0000259" key="10">
    <source>
        <dbReference type="Pfam" id="PF00117"/>
    </source>
</evidence>
<accession>A0AAD5XY38</accession>
<dbReference type="InterPro" id="IPR029062">
    <property type="entry name" value="Class_I_gatase-like"/>
</dbReference>
<evidence type="ECO:0000256" key="3">
    <source>
        <dbReference type="ARBA" id="ARBA00005970"/>
    </source>
</evidence>
<reference evidence="13" key="1">
    <citation type="submission" date="2020-05" db="EMBL/GenBank/DDBJ databases">
        <title>Phylogenomic resolution of chytrid fungi.</title>
        <authorList>
            <person name="Stajich J.E."/>
            <person name="Amses K."/>
            <person name="Simmons R."/>
            <person name="Seto K."/>
            <person name="Myers J."/>
            <person name="Bonds A."/>
            <person name="Quandt C.A."/>
            <person name="Barry K."/>
            <person name="Liu P."/>
            <person name="Grigoriev I."/>
            <person name="Longcore J.E."/>
            <person name="James T.Y."/>
        </authorList>
    </citation>
    <scope>NUCLEOTIDE SEQUENCE</scope>
    <source>
        <strain evidence="13">JEL0476</strain>
    </source>
</reference>
<dbReference type="PRINTS" id="PR00099">
    <property type="entry name" value="CPSGATASE"/>
</dbReference>
<dbReference type="SUPFAM" id="SSF56322">
    <property type="entry name" value="ADC synthase"/>
    <property type="match status" value="1"/>
</dbReference>
<dbReference type="EC" id="2.6.1.85" evidence="4"/>
<dbReference type="AlphaFoldDB" id="A0AAD5XY38"/>
<evidence type="ECO:0000256" key="9">
    <source>
        <dbReference type="ARBA" id="ARBA00031904"/>
    </source>
</evidence>
<dbReference type="Gene3D" id="3.60.120.10">
    <property type="entry name" value="Anthranilate synthase"/>
    <property type="match status" value="1"/>
</dbReference>
<dbReference type="PRINTS" id="PR00096">
    <property type="entry name" value="GATASE"/>
</dbReference>
<feature type="domain" description="Anthranilate synthase component I N-terminal" evidence="12">
    <location>
        <begin position="223"/>
        <end position="401"/>
    </location>
</feature>
<dbReference type="InterPro" id="IPR019999">
    <property type="entry name" value="Anth_synth_I-like"/>
</dbReference>
<sequence length="741" mass="84043">MRTLIIDNYDSYTFNLYQYCIAIDSHTPVVIRNDQYSWETLREEFIPHFDVIIISPGPGSPHNTEDFGVCEQVLKFARIPILGVCLGHQGLACVYGGKIIKANTAMHGRIEPVFHKGEGLFKNIPSPFNVVRYHTLPNCTRANAWSYEHSEQGKSRIIMGLEHKEKPIFGVQFHPEQHRLFNIPNQLLKTSVIPSPISHRPKEANLGHHLKISKLLDVKVDASTIYEKIFHTESPCVWLDSARVLKNLSRFSFMGNLLSKNSFLASYWLKNKTVSIEKNFGLKYSTEKTEVKVREHETFFSWLQDTLDFYGLSTMDVNENFKVDELSAAGVNIIHEKVPFDFLTGFCGYIGYEMKNETIPFTKCSRNNMSRNYPDKPHPIPDASFLFLDKVLVVDHETNHIWTVELLINGEDGSFGEEMFREISLINDSIIPKGKKQNITKKVEKRNCLSNSLLEFSLQHCKSEYMKNVEASIDKIIEGETYEVCLTTQIKINNIKNESFNTSFNIYKHLRERNPAPYSAFLNFGSKKFSLVSSSPEKFLNVDKAGFMMMKPIKGTVARVLTGEKILAEDQKRRYWLENSVKDKAENLMIVDLIRNDLNLISEPNTVDVPRLMKVETYATVHQLVSTVTGKLRKDLSSVDALKATFPPGSMTGAPKQRTVEILEQLEGHRRGPYSGVLGFFSVAGVASDFSVVIRTAVCTEEEITVGAGGAIIMLSTPEEEFDEMLLKADSVLPSIEHILL</sequence>
<dbReference type="Pfam" id="PF04715">
    <property type="entry name" value="Anth_synt_I_N"/>
    <property type="match status" value="1"/>
</dbReference>
<gene>
    <name evidence="13" type="ORF">HK099_004642</name>
</gene>
<evidence type="ECO:0000256" key="5">
    <source>
        <dbReference type="ARBA" id="ARBA00022679"/>
    </source>
</evidence>
<dbReference type="PANTHER" id="PTHR11236:SF18">
    <property type="entry name" value="AMINODEOXYCHORISMATE SYNTHASE"/>
    <property type="match status" value="1"/>
</dbReference>
<organism evidence="13 14">
    <name type="scientific">Clydaea vesicula</name>
    <dbReference type="NCBI Taxonomy" id="447962"/>
    <lineage>
        <taxon>Eukaryota</taxon>
        <taxon>Fungi</taxon>
        <taxon>Fungi incertae sedis</taxon>
        <taxon>Chytridiomycota</taxon>
        <taxon>Chytridiomycota incertae sedis</taxon>
        <taxon>Chytridiomycetes</taxon>
        <taxon>Lobulomycetales</taxon>
        <taxon>Lobulomycetaceae</taxon>
        <taxon>Clydaea</taxon>
    </lineage>
</organism>
<evidence type="ECO:0000256" key="8">
    <source>
        <dbReference type="ARBA" id="ARBA00031329"/>
    </source>
</evidence>
<evidence type="ECO:0000313" key="14">
    <source>
        <dbReference type="Proteomes" id="UP001211065"/>
    </source>
</evidence>
<dbReference type="EMBL" id="JADGJW010000334">
    <property type="protein sequence ID" value="KAJ3219582.1"/>
    <property type="molecule type" value="Genomic_DNA"/>
</dbReference>
<evidence type="ECO:0000259" key="11">
    <source>
        <dbReference type="Pfam" id="PF00425"/>
    </source>
</evidence>
<feature type="domain" description="Glutamine amidotransferase" evidence="10">
    <location>
        <begin position="4"/>
        <end position="177"/>
    </location>
</feature>
<dbReference type="GO" id="GO:0046656">
    <property type="term" value="P:folic acid biosynthetic process"/>
    <property type="evidence" value="ECO:0007669"/>
    <property type="project" value="UniProtKB-KW"/>
</dbReference>
<dbReference type="Pfam" id="PF00425">
    <property type="entry name" value="Chorismate_bind"/>
    <property type="match status" value="1"/>
</dbReference>
<dbReference type="GO" id="GO:0005737">
    <property type="term" value="C:cytoplasm"/>
    <property type="evidence" value="ECO:0007669"/>
    <property type="project" value="TreeGrafter"/>
</dbReference>
<evidence type="ECO:0000256" key="6">
    <source>
        <dbReference type="ARBA" id="ARBA00022909"/>
    </source>
</evidence>
<evidence type="ECO:0000256" key="1">
    <source>
        <dbReference type="ARBA" id="ARBA00001000"/>
    </source>
</evidence>
<dbReference type="PROSITE" id="PS51273">
    <property type="entry name" value="GATASE_TYPE_1"/>
    <property type="match status" value="1"/>
</dbReference>
<evidence type="ECO:0000313" key="13">
    <source>
        <dbReference type="EMBL" id="KAJ3219582.1"/>
    </source>
</evidence>
<keyword evidence="5" id="KW-0808">Transferase</keyword>